<evidence type="ECO:0000256" key="5">
    <source>
        <dbReference type="ARBA" id="ARBA00023002"/>
    </source>
</evidence>
<gene>
    <name evidence="8" type="primary">ubiH</name>
    <name evidence="8" type="ordered locus">PCC_0804</name>
</gene>
<keyword evidence="8" id="KW-0934">Plastid</keyword>
<dbReference type="InterPro" id="IPR010971">
    <property type="entry name" value="UbiH/COQ6"/>
</dbReference>
<dbReference type="NCBIfam" id="TIGR01988">
    <property type="entry name" value="Ubi-OHases"/>
    <property type="match status" value="1"/>
</dbReference>
<dbReference type="Gene3D" id="3.50.50.60">
    <property type="entry name" value="FAD/NAD(P)-binding domain"/>
    <property type="match status" value="2"/>
</dbReference>
<dbReference type="SUPFAM" id="SSF51905">
    <property type="entry name" value="FAD/NAD(P)-binding domain"/>
    <property type="match status" value="1"/>
</dbReference>
<keyword evidence="5" id="KW-0560">Oxidoreductase</keyword>
<dbReference type="GO" id="GO:0006744">
    <property type="term" value="P:ubiquinone biosynthetic process"/>
    <property type="evidence" value="ECO:0007669"/>
    <property type="project" value="InterPro"/>
</dbReference>
<dbReference type="InterPro" id="IPR036188">
    <property type="entry name" value="FAD/NAD-bd_sf"/>
</dbReference>
<reference evidence="8" key="2">
    <citation type="journal article" date="2008" name="Curr. Biol.">
        <title>Chromatophore genome sequence of Paulinella sheds light on acquisition of photosynthesis by eukaryotes.</title>
        <authorList>
            <person name="Nowack E.C.M."/>
            <person name="Melkonian M."/>
            <person name="Gloeckner G."/>
        </authorList>
    </citation>
    <scope>NUCLEOTIDE SEQUENCE [LARGE SCALE GENOMIC DNA]</scope>
</reference>
<dbReference type="GO" id="GO:0016705">
    <property type="term" value="F:oxidoreductase activity, acting on paired donors, with incorporation or reduction of molecular oxygen"/>
    <property type="evidence" value="ECO:0007669"/>
    <property type="project" value="InterPro"/>
</dbReference>
<dbReference type="InterPro" id="IPR051205">
    <property type="entry name" value="UbiH/COQ6_monooxygenase"/>
</dbReference>
<evidence type="ECO:0000256" key="6">
    <source>
        <dbReference type="ARBA" id="ARBA00023033"/>
    </source>
</evidence>
<keyword evidence="4" id="KW-0274">FAD</keyword>
<dbReference type="AlphaFoldDB" id="B1X5J9"/>
<protein>
    <submittedName>
        <fullName evidence="8">Possible 2-octaprenyl-6-methoxyphenol 4-monoxygenase; UbiH</fullName>
    </submittedName>
</protein>
<evidence type="ECO:0000259" key="7">
    <source>
        <dbReference type="Pfam" id="PF01494"/>
    </source>
</evidence>
<dbReference type="Pfam" id="PF01494">
    <property type="entry name" value="FAD_binding_3"/>
    <property type="match status" value="1"/>
</dbReference>
<evidence type="ECO:0000256" key="3">
    <source>
        <dbReference type="ARBA" id="ARBA00022630"/>
    </source>
</evidence>
<geneLocation type="organellar chromatophore" evidence="8"/>
<dbReference type="EMBL" id="CP000815">
    <property type="protein sequence ID" value="ACB43218.1"/>
    <property type="molecule type" value="Genomic_DNA"/>
</dbReference>
<dbReference type="GO" id="GO:0004497">
    <property type="term" value="F:monooxygenase activity"/>
    <property type="evidence" value="ECO:0007669"/>
    <property type="project" value="UniProtKB-KW"/>
</dbReference>
<dbReference type="GO" id="GO:0071949">
    <property type="term" value="F:FAD binding"/>
    <property type="evidence" value="ECO:0007669"/>
    <property type="project" value="InterPro"/>
</dbReference>
<evidence type="ECO:0000256" key="2">
    <source>
        <dbReference type="ARBA" id="ARBA00005349"/>
    </source>
</evidence>
<sequence length="395" mass="44643">MTSSLQVQIRGAGLTGSLAALAFAQSGWNVCLEDHLGIEQLQDRSRAYALTHSSRRLLQKLNLWKSLQEHLVPFKWLTLRDREIDREVLFGLDDLPQQPSDAVGWTVQHRPLIKLLFVHLQSTSVKILLGNKLSESNNYSYSKPRNDSLILVCEGGNSSTRNSLGIGLWSFRYNQSCLTAVVKLRGGSTYEAFELFRAEGPFAVLPLGNDLFQIVWSTSPQRCKQLEKMEPVTFLDALSSVLPKQLQPEALIDKPRTFPVSCSLVHKLHNKNMIMVGEVAHCSHPVGGQGLNLCWRDVAILHHLASLVSAGKLKQIALPSAYARRRWIDIIITLMITDFLVRLFSNRIPSLMLVRRLAFNMFSWVPFLRRTVLGMMTEGPSFFIYLRTLVSDYPD</sequence>
<feature type="domain" description="FAD-binding" evidence="7">
    <location>
        <begin position="5"/>
        <end position="320"/>
    </location>
</feature>
<dbReference type="InterPro" id="IPR002938">
    <property type="entry name" value="FAD-bd"/>
</dbReference>
<comment type="similarity">
    <text evidence="2">Belongs to the UbiH/COQ6 family.</text>
</comment>
<evidence type="ECO:0000313" key="8">
    <source>
        <dbReference type="EMBL" id="ACB43218.1"/>
    </source>
</evidence>
<comment type="cofactor">
    <cofactor evidence="1">
        <name>FAD</name>
        <dbReference type="ChEBI" id="CHEBI:57692"/>
    </cofactor>
</comment>
<dbReference type="RefSeq" id="YP_002049428.1">
    <property type="nucleotide sequence ID" value="NC_011087.1"/>
</dbReference>
<organism evidence="8">
    <name type="scientific">Paulinella chromatophora</name>
    <dbReference type="NCBI Taxonomy" id="39717"/>
    <lineage>
        <taxon>Eukaryota</taxon>
        <taxon>Sar</taxon>
        <taxon>Rhizaria</taxon>
        <taxon>Cercozoa</taxon>
        <taxon>Imbricatea</taxon>
        <taxon>Silicofilosea</taxon>
        <taxon>Euglyphida</taxon>
        <taxon>Paulinellidae</taxon>
        <taxon>Paulinella</taxon>
    </lineage>
</organism>
<evidence type="ECO:0000256" key="1">
    <source>
        <dbReference type="ARBA" id="ARBA00001974"/>
    </source>
</evidence>
<name>B1X5J9_PAUCH</name>
<evidence type="ECO:0000256" key="4">
    <source>
        <dbReference type="ARBA" id="ARBA00022827"/>
    </source>
</evidence>
<reference evidence="8" key="1">
    <citation type="submission" date="2007-08" db="EMBL/GenBank/DDBJ databases">
        <authorList>
            <person name="Gloeckner G."/>
            <person name="Nowack E."/>
            <person name="Melkonian M."/>
        </authorList>
    </citation>
    <scope>NUCLEOTIDE SEQUENCE</scope>
</reference>
<dbReference type="PANTHER" id="PTHR43876">
    <property type="entry name" value="UBIQUINONE BIOSYNTHESIS MONOOXYGENASE COQ6, MITOCHONDRIAL"/>
    <property type="match status" value="1"/>
</dbReference>
<keyword evidence="6" id="KW-0503">Monooxygenase</keyword>
<proteinExistence type="inferred from homology"/>
<keyword evidence="3" id="KW-0285">Flavoprotein</keyword>
<dbReference type="PANTHER" id="PTHR43876:SF25">
    <property type="entry name" value="MONOOXYGENASE NMA2164"/>
    <property type="match status" value="1"/>
</dbReference>
<accession>B1X5J9</accession>
<dbReference type="GeneID" id="6481393"/>
<dbReference type="PRINTS" id="PR00420">
    <property type="entry name" value="RNGMNOXGNASE"/>
</dbReference>